<comment type="caution">
    <text evidence="7">The sequence shown here is derived from an EMBL/GenBank/DDBJ whole genome shotgun (WGS) entry which is preliminary data.</text>
</comment>
<dbReference type="SMART" id="SM00342">
    <property type="entry name" value="HTH_ARAC"/>
    <property type="match status" value="1"/>
</dbReference>
<evidence type="ECO:0000256" key="2">
    <source>
        <dbReference type="ARBA" id="ARBA00023015"/>
    </source>
</evidence>
<dbReference type="CDD" id="cd06124">
    <property type="entry name" value="cupin_NimR-like_N"/>
    <property type="match status" value="1"/>
</dbReference>
<protein>
    <submittedName>
        <fullName evidence="7">Helix-turn-helix domain-containing protein</fullName>
    </submittedName>
</protein>
<gene>
    <name evidence="7" type="ORF">GR183_02150</name>
</gene>
<keyword evidence="1" id="KW-0678">Repressor</keyword>
<dbReference type="GO" id="GO:0003700">
    <property type="term" value="F:DNA-binding transcription factor activity"/>
    <property type="evidence" value="ECO:0007669"/>
    <property type="project" value="InterPro"/>
</dbReference>
<name>A0A7X3LRE0_9HYPH</name>
<accession>A0A7X3LRE0</accession>
<dbReference type="EMBL" id="WUMV01000001">
    <property type="protein sequence ID" value="MXN63693.1"/>
    <property type="molecule type" value="Genomic_DNA"/>
</dbReference>
<dbReference type="InterPro" id="IPR020449">
    <property type="entry name" value="Tscrpt_reg_AraC-type_HTH"/>
</dbReference>
<keyword evidence="2" id="KW-0805">Transcription regulation</keyword>
<dbReference type="PANTHER" id="PTHR11019:SF159">
    <property type="entry name" value="TRANSCRIPTIONAL REGULATOR-RELATED"/>
    <property type="match status" value="1"/>
</dbReference>
<dbReference type="Gene3D" id="1.10.10.60">
    <property type="entry name" value="Homeodomain-like"/>
    <property type="match status" value="1"/>
</dbReference>
<evidence type="ECO:0000256" key="3">
    <source>
        <dbReference type="ARBA" id="ARBA00023125"/>
    </source>
</evidence>
<dbReference type="InterPro" id="IPR003313">
    <property type="entry name" value="AraC-bd"/>
</dbReference>
<dbReference type="AlphaFoldDB" id="A0A7X3LRE0"/>
<dbReference type="PRINTS" id="PR00032">
    <property type="entry name" value="HTHARAC"/>
</dbReference>
<dbReference type="PROSITE" id="PS01124">
    <property type="entry name" value="HTH_ARAC_FAMILY_2"/>
    <property type="match status" value="1"/>
</dbReference>
<evidence type="ECO:0000256" key="5">
    <source>
        <dbReference type="ARBA" id="ARBA00023163"/>
    </source>
</evidence>
<dbReference type="Pfam" id="PF12833">
    <property type="entry name" value="HTH_18"/>
    <property type="match status" value="1"/>
</dbReference>
<dbReference type="SUPFAM" id="SSF46689">
    <property type="entry name" value="Homeodomain-like"/>
    <property type="match status" value="1"/>
</dbReference>
<dbReference type="SUPFAM" id="SSF51182">
    <property type="entry name" value="RmlC-like cupins"/>
    <property type="match status" value="1"/>
</dbReference>
<dbReference type="PROSITE" id="PS00041">
    <property type="entry name" value="HTH_ARAC_FAMILY_1"/>
    <property type="match status" value="1"/>
</dbReference>
<dbReference type="RefSeq" id="WP_160773929.1">
    <property type="nucleotide sequence ID" value="NZ_WUMV01000001.1"/>
</dbReference>
<evidence type="ECO:0000313" key="7">
    <source>
        <dbReference type="EMBL" id="MXN63693.1"/>
    </source>
</evidence>
<dbReference type="InterPro" id="IPR018060">
    <property type="entry name" value="HTH_AraC"/>
</dbReference>
<reference evidence="7 8" key="1">
    <citation type="submission" date="2019-12" db="EMBL/GenBank/DDBJ databases">
        <authorList>
            <person name="Li M."/>
        </authorList>
    </citation>
    <scope>NUCLEOTIDE SEQUENCE [LARGE SCALE GENOMIC DNA]</scope>
    <source>
        <strain evidence="7 8">GBMRC 2046</strain>
    </source>
</reference>
<keyword evidence="8" id="KW-1185">Reference proteome</keyword>
<dbReference type="InterPro" id="IPR014710">
    <property type="entry name" value="RmlC-like_jellyroll"/>
</dbReference>
<dbReference type="PANTHER" id="PTHR11019">
    <property type="entry name" value="HTH-TYPE TRANSCRIPTIONAL REGULATOR NIMR"/>
    <property type="match status" value="1"/>
</dbReference>
<evidence type="ECO:0000256" key="1">
    <source>
        <dbReference type="ARBA" id="ARBA00022491"/>
    </source>
</evidence>
<keyword evidence="5" id="KW-0804">Transcription</keyword>
<evidence type="ECO:0000313" key="8">
    <source>
        <dbReference type="Proteomes" id="UP000433101"/>
    </source>
</evidence>
<dbReference type="GO" id="GO:0043565">
    <property type="term" value="F:sequence-specific DNA binding"/>
    <property type="evidence" value="ECO:0007669"/>
    <property type="project" value="InterPro"/>
</dbReference>
<dbReference type="Proteomes" id="UP000433101">
    <property type="component" value="Unassembled WGS sequence"/>
</dbReference>
<sequence>MGTLPAERIHPEHFERPDQAHPVPVVAYASDDRAGFTRARHSHPRGQLLHIVSGSLTVLTDFGTFVVPPERAVWIPPFVEHETHYPIRTALRTLYVRPEFGPELPERPGVIQVTPLLRELILTFMEGPRDYDASGPAGRLVAVLLDQISHLPVAPLQLSLPVSGRMREIAEAIIRCPSNIPALGEAARSCALSQRSFERRFSGETGLSYRSWCRQAKLFRALELLAAGRSVGDVAHNLGYEGPSAFVATFRKAFGVTPGRYFQKV</sequence>
<keyword evidence="4" id="KW-0010">Activator</keyword>
<dbReference type="Pfam" id="PF02311">
    <property type="entry name" value="AraC_binding"/>
    <property type="match status" value="1"/>
</dbReference>
<dbReference type="Gene3D" id="2.60.120.10">
    <property type="entry name" value="Jelly Rolls"/>
    <property type="match status" value="1"/>
</dbReference>
<organism evidence="7 8">
    <name type="scientific">Stappia sediminis</name>
    <dbReference type="NCBI Taxonomy" id="2692190"/>
    <lineage>
        <taxon>Bacteria</taxon>
        <taxon>Pseudomonadati</taxon>
        <taxon>Pseudomonadota</taxon>
        <taxon>Alphaproteobacteria</taxon>
        <taxon>Hyphomicrobiales</taxon>
        <taxon>Stappiaceae</taxon>
        <taxon>Stappia</taxon>
    </lineage>
</organism>
<evidence type="ECO:0000259" key="6">
    <source>
        <dbReference type="PROSITE" id="PS01124"/>
    </source>
</evidence>
<dbReference type="FunFam" id="1.10.10.60:FF:000132">
    <property type="entry name" value="AraC family transcriptional regulator"/>
    <property type="match status" value="1"/>
</dbReference>
<dbReference type="InterPro" id="IPR011051">
    <property type="entry name" value="RmlC_Cupin_sf"/>
</dbReference>
<proteinExistence type="predicted"/>
<keyword evidence="3" id="KW-0238">DNA-binding</keyword>
<dbReference type="InterPro" id="IPR018062">
    <property type="entry name" value="HTH_AraC-typ_CS"/>
</dbReference>
<evidence type="ECO:0000256" key="4">
    <source>
        <dbReference type="ARBA" id="ARBA00023159"/>
    </source>
</evidence>
<dbReference type="InterPro" id="IPR009057">
    <property type="entry name" value="Homeodomain-like_sf"/>
</dbReference>
<feature type="domain" description="HTH araC/xylS-type" evidence="6">
    <location>
        <begin position="167"/>
        <end position="264"/>
    </location>
</feature>